<organism evidence="1 2">
    <name type="scientific">Cadophora malorum</name>
    <dbReference type="NCBI Taxonomy" id="108018"/>
    <lineage>
        <taxon>Eukaryota</taxon>
        <taxon>Fungi</taxon>
        <taxon>Dikarya</taxon>
        <taxon>Ascomycota</taxon>
        <taxon>Pezizomycotina</taxon>
        <taxon>Leotiomycetes</taxon>
        <taxon>Helotiales</taxon>
        <taxon>Ploettnerulaceae</taxon>
        <taxon>Cadophora</taxon>
    </lineage>
</organism>
<evidence type="ECO:0000313" key="2">
    <source>
        <dbReference type="Proteomes" id="UP000664132"/>
    </source>
</evidence>
<dbReference type="AlphaFoldDB" id="A0A8H7T8X0"/>
<reference evidence="1" key="1">
    <citation type="submission" date="2021-02" db="EMBL/GenBank/DDBJ databases">
        <title>Genome sequence Cadophora malorum strain M34.</title>
        <authorList>
            <person name="Stefanovic E."/>
            <person name="Vu D."/>
            <person name="Scully C."/>
            <person name="Dijksterhuis J."/>
            <person name="Roader J."/>
            <person name="Houbraken J."/>
        </authorList>
    </citation>
    <scope>NUCLEOTIDE SEQUENCE</scope>
    <source>
        <strain evidence="1">M34</strain>
    </source>
</reference>
<protein>
    <submittedName>
        <fullName evidence="1">Uncharacterized protein</fullName>
    </submittedName>
</protein>
<dbReference type="Proteomes" id="UP000664132">
    <property type="component" value="Unassembled WGS sequence"/>
</dbReference>
<comment type="caution">
    <text evidence="1">The sequence shown here is derived from an EMBL/GenBank/DDBJ whole genome shotgun (WGS) entry which is preliminary data.</text>
</comment>
<dbReference type="EMBL" id="JAFJYH010000264">
    <property type="protein sequence ID" value="KAG4414441.1"/>
    <property type="molecule type" value="Genomic_DNA"/>
</dbReference>
<accession>A0A8H7T8X0</accession>
<keyword evidence="2" id="KW-1185">Reference proteome</keyword>
<gene>
    <name evidence="1" type="ORF">IFR04_012404</name>
</gene>
<name>A0A8H7T8X0_9HELO</name>
<sequence>MPEIVGIYPNAPSSLTYIEDWEKSANDWVPMTEDEKTRARSLSLPRPRCPNIPEVKSVEELLPSLDNVARRPYSGGLWPAWGLKEGERVLRFKTDFSIEIQDKGPIPTLQGHDEAEYYQFRTKELASWIDDWEVMDVEGKWDKVIMGYGGPILRERRIKIQRMPFIVPEAVVSPCHMLPAEVLVAIDEWTWAAVCSAKTVHITDPEGTDFRFTNHNAYWSDDKCVYRRDHVERTYANNVPYGETYLPGHIWGRPPFFIPQEDGEGVIKGTMNHIAPYPRMEMKIKRSVITEINGGGIFGEKLRMIKAHCADTQYTGFNEPGIMQWWEASIGTSPKIHRPRADYATGFNCGLYERMRAGIIHIGFGTIISADPERADAKADKFVGHWHVHLYFPTYVAERGGPSGEDVIVIENGRLKALDSPEVRAVAAKYGDPDVLLKEDWIPAIPGLNMAGDYNEHYAKDPRDYTMMELDLCRKYHPLFQKLIAPDNSGKDTSCCSR</sequence>
<evidence type="ECO:0000313" key="1">
    <source>
        <dbReference type="EMBL" id="KAG4414441.1"/>
    </source>
</evidence>
<dbReference type="OrthoDB" id="10305923at2759"/>
<proteinExistence type="predicted"/>